<dbReference type="RefSeq" id="WP_123287808.1">
    <property type="nucleotide sequence ID" value="NZ_JACIJB010000004.1"/>
</dbReference>
<protein>
    <submittedName>
        <fullName evidence="1">Uncharacterized protein</fullName>
    </submittedName>
</protein>
<evidence type="ECO:0000313" key="2">
    <source>
        <dbReference type="Proteomes" id="UP000548978"/>
    </source>
</evidence>
<dbReference type="OrthoDB" id="7168878at2"/>
<evidence type="ECO:0000313" key="1">
    <source>
        <dbReference type="EMBL" id="MBB5660647.1"/>
    </source>
</evidence>
<dbReference type="AlphaFoldDB" id="A0A7W9A3Q6"/>
<organism evidence="1 2">
    <name type="scientific">Brevundimonas halotolerans</name>
    <dbReference type="NCBI Taxonomy" id="69670"/>
    <lineage>
        <taxon>Bacteria</taxon>
        <taxon>Pseudomonadati</taxon>
        <taxon>Pseudomonadota</taxon>
        <taxon>Alphaproteobacteria</taxon>
        <taxon>Caulobacterales</taxon>
        <taxon>Caulobacteraceae</taxon>
        <taxon>Brevundimonas</taxon>
    </lineage>
</organism>
<name>A0A7W9A3Q6_9CAUL</name>
<dbReference type="Proteomes" id="UP000548978">
    <property type="component" value="Unassembled WGS sequence"/>
</dbReference>
<gene>
    <name evidence="1" type="ORF">FHS65_001393</name>
</gene>
<proteinExistence type="predicted"/>
<comment type="caution">
    <text evidence="1">The sequence shown here is derived from an EMBL/GenBank/DDBJ whole genome shotgun (WGS) entry which is preliminary data.</text>
</comment>
<sequence length="454" mass="48819">MAGLTVAHRAALAHLITLCPPELLDGLRRAVGGWPGDKARELGGMLNDVDVERRRRERALGPLTPMFRERMDGIEALTFPAQILPRLWAVAREGELDLLERLDKEGPEASLVGDRLCLAAAAAVRDRPEAVWPTSLSSETREAGLEALAGCLDLAHLARKALNHLESWLGRPDGDSLAELRLLIRDASAIHEDGAPRLIDILFAHLKDAALVLRLVTQTSGSAGRDDFLSGSEMAVFVERLIAGVEVRAARVAAFRPGPEAGPEAEAALEDIHWCTATLGELDVTLKMQPGSAWGQDVREARLKVARRLTETIRSAPKTVEAALPMTRAALAGRMTRKVPDLNCDPASAALATAGVQLRLLGALRPAAAVFGCESDRKQQADALTETLSRYADEAFDLIHGGEVEDPDRALALMEAVARLLTHLEAHEAARTVRRRAAATIHGTEVRGASPEAA</sequence>
<accession>A0A7W9A3Q6</accession>
<dbReference type="EMBL" id="JACIJB010000004">
    <property type="protein sequence ID" value="MBB5660647.1"/>
    <property type="molecule type" value="Genomic_DNA"/>
</dbReference>
<keyword evidence="2" id="KW-1185">Reference proteome</keyword>
<reference evidence="1 2" key="1">
    <citation type="submission" date="2020-08" db="EMBL/GenBank/DDBJ databases">
        <title>Genomic Encyclopedia of Type Strains, Phase IV (KMG-IV): sequencing the most valuable type-strain genomes for metagenomic binning, comparative biology and taxonomic classification.</title>
        <authorList>
            <person name="Goeker M."/>
        </authorList>
    </citation>
    <scope>NUCLEOTIDE SEQUENCE [LARGE SCALE GENOMIC DNA]</scope>
    <source>
        <strain evidence="1 2">DSM 24448</strain>
    </source>
</reference>